<evidence type="ECO:0000259" key="1">
    <source>
        <dbReference type="Pfam" id="PF01826"/>
    </source>
</evidence>
<name>A0A3B4BBT5_9GOBI</name>
<feature type="domain" description="TIL" evidence="1">
    <location>
        <begin position="23"/>
        <end position="68"/>
    </location>
</feature>
<keyword evidence="3" id="KW-1185">Reference proteome</keyword>
<dbReference type="Pfam" id="PF01826">
    <property type="entry name" value="TIL"/>
    <property type="match status" value="1"/>
</dbReference>
<dbReference type="Proteomes" id="UP000261520">
    <property type="component" value="Unplaced"/>
</dbReference>
<dbReference type="InterPro" id="IPR036084">
    <property type="entry name" value="Ser_inhib-like_sf"/>
</dbReference>
<dbReference type="CDD" id="cd19941">
    <property type="entry name" value="TIL"/>
    <property type="match status" value="1"/>
</dbReference>
<dbReference type="InterPro" id="IPR002919">
    <property type="entry name" value="TIL_dom"/>
</dbReference>
<dbReference type="Gene3D" id="2.10.25.10">
    <property type="entry name" value="Laminin"/>
    <property type="match status" value="1"/>
</dbReference>
<dbReference type="AlphaFoldDB" id="A0A3B4BBT5"/>
<accession>A0A3B4BBT5</accession>
<protein>
    <recommendedName>
        <fullName evidence="1">TIL domain-containing protein</fullName>
    </recommendedName>
</protein>
<proteinExistence type="predicted"/>
<dbReference type="Ensembl" id="ENSPMGT00000028992.1">
    <property type="protein sequence ID" value="ENSPMGP00000027212.1"/>
    <property type="gene ID" value="ENSPMGG00000021971.1"/>
</dbReference>
<sequence>PKITTTVVLKGVHVLVDGGNRKCPKGQMFGECAGACPHTCEDLWTHTQCLDGACTPGCSCPPGQVWSIMLCAYTFSTIV</sequence>
<evidence type="ECO:0000313" key="2">
    <source>
        <dbReference type="Ensembl" id="ENSPMGP00000027212.1"/>
    </source>
</evidence>
<evidence type="ECO:0000313" key="3">
    <source>
        <dbReference type="Proteomes" id="UP000261520"/>
    </source>
</evidence>
<reference evidence="2" key="2">
    <citation type="submission" date="2025-09" db="UniProtKB">
        <authorList>
            <consortium name="Ensembl"/>
        </authorList>
    </citation>
    <scope>IDENTIFICATION</scope>
</reference>
<organism evidence="2 3">
    <name type="scientific">Periophthalmus magnuspinnatus</name>
    <dbReference type="NCBI Taxonomy" id="409849"/>
    <lineage>
        <taxon>Eukaryota</taxon>
        <taxon>Metazoa</taxon>
        <taxon>Chordata</taxon>
        <taxon>Craniata</taxon>
        <taxon>Vertebrata</taxon>
        <taxon>Euteleostomi</taxon>
        <taxon>Actinopterygii</taxon>
        <taxon>Neopterygii</taxon>
        <taxon>Teleostei</taxon>
        <taxon>Neoteleostei</taxon>
        <taxon>Acanthomorphata</taxon>
        <taxon>Gobiaria</taxon>
        <taxon>Gobiiformes</taxon>
        <taxon>Gobioidei</taxon>
        <taxon>Gobiidae</taxon>
        <taxon>Oxudercinae</taxon>
        <taxon>Periophthalmus</taxon>
    </lineage>
</organism>
<reference evidence="2" key="1">
    <citation type="submission" date="2025-08" db="UniProtKB">
        <authorList>
            <consortium name="Ensembl"/>
        </authorList>
    </citation>
    <scope>IDENTIFICATION</scope>
</reference>
<dbReference type="SUPFAM" id="SSF57567">
    <property type="entry name" value="Serine protease inhibitors"/>
    <property type="match status" value="1"/>
</dbReference>